<dbReference type="AlphaFoldDB" id="A0A9W8AUI7"/>
<dbReference type="InterPro" id="IPR043141">
    <property type="entry name" value="Ribosomal_uL10-like_sf"/>
</dbReference>
<dbReference type="GO" id="GO:0005840">
    <property type="term" value="C:ribosome"/>
    <property type="evidence" value="ECO:0007669"/>
    <property type="project" value="UniProtKB-KW"/>
</dbReference>
<accession>A0A9W8AUI7</accession>
<dbReference type="Proteomes" id="UP001150925">
    <property type="component" value="Unassembled WGS sequence"/>
</dbReference>
<dbReference type="InterPro" id="IPR001790">
    <property type="entry name" value="Ribosomal_uL10"/>
</dbReference>
<evidence type="ECO:0000313" key="4">
    <source>
        <dbReference type="EMBL" id="KAJ1968745.1"/>
    </source>
</evidence>
<evidence type="ECO:0008006" key="6">
    <source>
        <dbReference type="Google" id="ProtNLM"/>
    </source>
</evidence>
<proteinExistence type="inferred from homology"/>
<sequence>MALIGHLQPLRALGQRLALPSRKGMQQLINLTSMRTLSATGGRLATETVAQSSGRASLLPRRVPLKTANSLNKPFNDRKKFLVDMYEQQLTSPVYLIMQNNNITVGEFNALRSALKEKCHPLAQIGVVRSAMMKAVVRGTAFENLTPLFTGPVAIMYLDFKRLKMPFSDLANTDVETLDAMHILKSMVDIVRTERKLLLLGGKIDEQLLNLQLTQRMVSLPDRAVLHSQLVAGIFGPVQALHQTINQIPQSLVFALDQHQKNLEEPEQPKENTEN</sequence>
<comment type="caution">
    <text evidence="4">The sequence shown here is derived from an EMBL/GenBank/DDBJ whole genome shotgun (WGS) entry which is preliminary data.</text>
</comment>
<comment type="similarity">
    <text evidence="1">Belongs to the universal ribosomal protein uL10 family.</text>
</comment>
<gene>
    <name evidence="4" type="ORF">IWQ62_001057</name>
</gene>
<reference evidence="4" key="1">
    <citation type="submission" date="2022-07" db="EMBL/GenBank/DDBJ databases">
        <title>Phylogenomic reconstructions and comparative analyses of Kickxellomycotina fungi.</title>
        <authorList>
            <person name="Reynolds N.K."/>
            <person name="Stajich J.E."/>
            <person name="Barry K."/>
            <person name="Grigoriev I.V."/>
            <person name="Crous P."/>
            <person name="Smith M.E."/>
        </authorList>
    </citation>
    <scope>NUCLEOTIDE SEQUENCE</scope>
    <source>
        <strain evidence="4">RSA 1196</strain>
    </source>
</reference>
<keyword evidence="2" id="KW-0689">Ribosomal protein</keyword>
<protein>
    <recommendedName>
        <fullName evidence="6">50S ribosomal protein L10</fullName>
    </recommendedName>
</protein>
<dbReference type="Pfam" id="PF00466">
    <property type="entry name" value="Ribosomal_L10"/>
    <property type="match status" value="1"/>
</dbReference>
<dbReference type="InterPro" id="IPR047865">
    <property type="entry name" value="Ribosomal_uL10_bac_type"/>
</dbReference>
<dbReference type="Gene3D" id="6.10.250.290">
    <property type="match status" value="1"/>
</dbReference>
<name>A0A9W8AUI7_9FUNG</name>
<evidence type="ECO:0000256" key="1">
    <source>
        <dbReference type="ARBA" id="ARBA00008889"/>
    </source>
</evidence>
<dbReference type="EMBL" id="JANBPY010000141">
    <property type="protein sequence ID" value="KAJ1968745.1"/>
    <property type="molecule type" value="Genomic_DNA"/>
</dbReference>
<organism evidence="4 5">
    <name type="scientific">Dispira parvispora</name>
    <dbReference type="NCBI Taxonomy" id="1520584"/>
    <lineage>
        <taxon>Eukaryota</taxon>
        <taxon>Fungi</taxon>
        <taxon>Fungi incertae sedis</taxon>
        <taxon>Zoopagomycota</taxon>
        <taxon>Kickxellomycotina</taxon>
        <taxon>Dimargaritomycetes</taxon>
        <taxon>Dimargaritales</taxon>
        <taxon>Dimargaritaceae</taxon>
        <taxon>Dispira</taxon>
    </lineage>
</organism>
<evidence type="ECO:0000313" key="5">
    <source>
        <dbReference type="Proteomes" id="UP001150925"/>
    </source>
</evidence>
<keyword evidence="5" id="KW-1185">Reference proteome</keyword>
<evidence type="ECO:0000256" key="2">
    <source>
        <dbReference type="ARBA" id="ARBA00022980"/>
    </source>
</evidence>
<dbReference type="PANTHER" id="PTHR11560">
    <property type="entry name" value="39S RIBOSOMAL PROTEIN L10, MITOCHONDRIAL"/>
    <property type="match status" value="1"/>
</dbReference>
<keyword evidence="3" id="KW-0687">Ribonucleoprotein</keyword>
<dbReference type="OrthoDB" id="360689at2759"/>
<dbReference type="Gene3D" id="3.30.70.1730">
    <property type="match status" value="1"/>
</dbReference>
<evidence type="ECO:0000256" key="3">
    <source>
        <dbReference type="ARBA" id="ARBA00023274"/>
    </source>
</evidence>
<dbReference type="GO" id="GO:1990904">
    <property type="term" value="C:ribonucleoprotein complex"/>
    <property type="evidence" value="ECO:0007669"/>
    <property type="project" value="UniProtKB-KW"/>
</dbReference>
<dbReference type="SUPFAM" id="SSF160369">
    <property type="entry name" value="Ribosomal protein L10-like"/>
    <property type="match status" value="1"/>
</dbReference>